<feature type="compositionally biased region" description="Acidic residues" evidence="1">
    <location>
        <begin position="55"/>
        <end position="65"/>
    </location>
</feature>
<dbReference type="EMBL" id="UYRR01033900">
    <property type="protein sequence ID" value="VDK59887.1"/>
    <property type="molecule type" value="Genomic_DNA"/>
</dbReference>
<accession>A0A0M3KA45</accession>
<feature type="region of interest" description="Disordered" evidence="1">
    <location>
        <begin position="489"/>
        <end position="516"/>
    </location>
</feature>
<protein>
    <submittedName>
        <fullName evidence="4">Myb-like domain-containing protein</fullName>
    </submittedName>
</protein>
<dbReference type="OrthoDB" id="5873696at2759"/>
<name>A0A0M3KA45_ANISI</name>
<feature type="compositionally biased region" description="Basic residues" evidence="1">
    <location>
        <begin position="99"/>
        <end position="111"/>
    </location>
</feature>
<feature type="region of interest" description="Disordered" evidence="1">
    <location>
        <begin position="92"/>
        <end position="133"/>
    </location>
</feature>
<dbReference type="Proteomes" id="UP000267096">
    <property type="component" value="Unassembled WGS sequence"/>
</dbReference>
<evidence type="ECO:0000313" key="2">
    <source>
        <dbReference type="EMBL" id="VDK59887.1"/>
    </source>
</evidence>
<sequence length="588" mass="64707">MQHVCETCLLDGDSTNAARRYTPKCGQRCRDERLSSEDDRLLAMNGDGPPNESSSADEEGDENDQDGVCYPCDSGARVYRNGVRKSSSAHAKLSCGISSKKRSMPKSRQKPKNSFSDKDEKSPEEDDSEESDSDAEFAVHACLRSLIKSRSAFSFKNHDAVLKSPAEAGIDPLIASFKGQLSPPDGVVLIWLEVCLLLQFMIAKITEKHILLFVWGALKAINPLAACFDLSKMVISRADSFHEELEPPVANFAGELFERWPPPSNRQKRLRPQQLGLKVVATDGNETGTEITELDDPEAGLALDDKELSASDLSDDSMLGGERLKPSQSLGQCWSAPANIIIRQRSQVTGGNETGNVDCPSPESPLNYCWSAPEFLDDTDEEDADVDRVHGEMKATLKGLFKRSASYEFLKTLYSDYDEPKRPNFLDLGNELPNEAALNAVNCQVNAEDEDDQLPVNHLVPLATNDKFGSLELYGATPSPQREDDCVFHVNDGSDEDEDKESLNSTDPPAGQRIGSESPIEFIDSGDESGLVAANETTTVTQTSHRTRSCDTSEAIDERSFDEGEYKLNDVWTSHSTGHLDERNGRRI</sequence>
<evidence type="ECO:0000256" key="1">
    <source>
        <dbReference type="SAM" id="MobiDB-lite"/>
    </source>
</evidence>
<feature type="compositionally biased region" description="Basic and acidic residues" evidence="1">
    <location>
        <begin position="28"/>
        <end position="41"/>
    </location>
</feature>
<proteinExistence type="predicted"/>
<dbReference type="AlphaFoldDB" id="A0A0M3KA45"/>
<reference evidence="4" key="1">
    <citation type="submission" date="2017-02" db="UniProtKB">
        <authorList>
            <consortium name="WormBaseParasite"/>
        </authorList>
    </citation>
    <scope>IDENTIFICATION</scope>
</reference>
<feature type="region of interest" description="Disordered" evidence="1">
    <location>
        <begin position="27"/>
        <end position="69"/>
    </location>
</feature>
<reference evidence="2 3" key="2">
    <citation type="submission" date="2018-11" db="EMBL/GenBank/DDBJ databases">
        <authorList>
            <consortium name="Pathogen Informatics"/>
        </authorList>
    </citation>
    <scope>NUCLEOTIDE SEQUENCE [LARGE SCALE GENOMIC DNA]</scope>
</reference>
<evidence type="ECO:0000313" key="3">
    <source>
        <dbReference type="Proteomes" id="UP000267096"/>
    </source>
</evidence>
<feature type="compositionally biased region" description="Acidic residues" evidence="1">
    <location>
        <begin position="122"/>
        <end position="133"/>
    </location>
</feature>
<evidence type="ECO:0000313" key="4">
    <source>
        <dbReference type="WBParaSite" id="ASIM_0001784101-mRNA-1"/>
    </source>
</evidence>
<gene>
    <name evidence="2" type="ORF">ASIM_LOCUS17243</name>
</gene>
<keyword evidence="3" id="KW-1185">Reference proteome</keyword>
<organism evidence="4">
    <name type="scientific">Anisakis simplex</name>
    <name type="common">Herring worm</name>
    <dbReference type="NCBI Taxonomy" id="6269"/>
    <lineage>
        <taxon>Eukaryota</taxon>
        <taxon>Metazoa</taxon>
        <taxon>Ecdysozoa</taxon>
        <taxon>Nematoda</taxon>
        <taxon>Chromadorea</taxon>
        <taxon>Rhabditida</taxon>
        <taxon>Spirurina</taxon>
        <taxon>Ascaridomorpha</taxon>
        <taxon>Ascaridoidea</taxon>
        <taxon>Anisakidae</taxon>
        <taxon>Anisakis</taxon>
        <taxon>Anisakis simplex complex</taxon>
    </lineage>
</organism>
<dbReference type="WBParaSite" id="ASIM_0001784101-mRNA-1">
    <property type="protein sequence ID" value="ASIM_0001784101-mRNA-1"/>
    <property type="gene ID" value="ASIM_0001784101"/>
</dbReference>